<evidence type="ECO:0000256" key="2">
    <source>
        <dbReference type="ARBA" id="ARBA00022679"/>
    </source>
</evidence>
<dbReference type="GeneID" id="88175172"/>
<evidence type="ECO:0000256" key="1">
    <source>
        <dbReference type="ARBA" id="ARBA00004141"/>
    </source>
</evidence>
<evidence type="ECO:0000313" key="12">
    <source>
        <dbReference type="EMBL" id="WPK26749.1"/>
    </source>
</evidence>
<keyword evidence="8 10" id="KW-0012">Acyltransferase</keyword>
<dbReference type="Pfam" id="PF01529">
    <property type="entry name" value="DHHC"/>
    <property type="match status" value="1"/>
</dbReference>
<gene>
    <name evidence="12" type="ORF">PUMCH_004110</name>
</gene>
<keyword evidence="5 10" id="KW-0472">Membrane</keyword>
<name>A0AAX4HEF2_9ASCO</name>
<keyword evidence="3 10" id="KW-0812">Transmembrane</keyword>
<evidence type="ECO:0000313" key="13">
    <source>
        <dbReference type="Proteomes" id="UP001338582"/>
    </source>
</evidence>
<dbReference type="EMBL" id="CP138898">
    <property type="protein sequence ID" value="WPK26749.1"/>
    <property type="molecule type" value="Genomic_DNA"/>
</dbReference>
<dbReference type="Proteomes" id="UP001338582">
    <property type="component" value="Chromosome 5"/>
</dbReference>
<evidence type="ECO:0000256" key="3">
    <source>
        <dbReference type="ARBA" id="ARBA00022692"/>
    </source>
</evidence>
<dbReference type="PANTHER" id="PTHR12246">
    <property type="entry name" value="PALMITOYLTRANSFERASE ZDHHC16"/>
    <property type="match status" value="1"/>
</dbReference>
<proteinExistence type="inferred from homology"/>
<comment type="similarity">
    <text evidence="10">Belongs to the DHHC palmitoyltransferase family.</text>
</comment>
<evidence type="ECO:0000256" key="10">
    <source>
        <dbReference type="RuleBase" id="RU079119"/>
    </source>
</evidence>
<evidence type="ECO:0000256" key="4">
    <source>
        <dbReference type="ARBA" id="ARBA00022989"/>
    </source>
</evidence>
<feature type="transmembrane region" description="Helical" evidence="10">
    <location>
        <begin position="42"/>
        <end position="65"/>
    </location>
</feature>
<dbReference type="EC" id="2.3.1.225" evidence="10"/>
<accession>A0AAX4HEF2</accession>
<dbReference type="InterPro" id="IPR001594">
    <property type="entry name" value="Palmitoyltrfase_DHHC"/>
</dbReference>
<dbReference type="GO" id="GO:0019706">
    <property type="term" value="F:protein-cysteine S-palmitoyltransferase activity"/>
    <property type="evidence" value="ECO:0007669"/>
    <property type="project" value="UniProtKB-EC"/>
</dbReference>
<comment type="catalytic activity">
    <reaction evidence="9 10">
        <text>L-cysteinyl-[protein] + hexadecanoyl-CoA = S-hexadecanoyl-L-cysteinyl-[protein] + CoA</text>
        <dbReference type="Rhea" id="RHEA:36683"/>
        <dbReference type="Rhea" id="RHEA-COMP:10131"/>
        <dbReference type="Rhea" id="RHEA-COMP:11032"/>
        <dbReference type="ChEBI" id="CHEBI:29950"/>
        <dbReference type="ChEBI" id="CHEBI:57287"/>
        <dbReference type="ChEBI" id="CHEBI:57379"/>
        <dbReference type="ChEBI" id="CHEBI:74151"/>
        <dbReference type="EC" id="2.3.1.225"/>
    </reaction>
</comment>
<comment type="domain">
    <text evidence="10">The DHHC domain is required for palmitoyltransferase activity.</text>
</comment>
<evidence type="ECO:0000256" key="9">
    <source>
        <dbReference type="ARBA" id="ARBA00048048"/>
    </source>
</evidence>
<keyword evidence="2 10" id="KW-0808">Transferase</keyword>
<dbReference type="PROSITE" id="PS50216">
    <property type="entry name" value="DHHC"/>
    <property type="match status" value="1"/>
</dbReference>
<organism evidence="12 13">
    <name type="scientific">Australozyma saopauloensis</name>
    <dbReference type="NCBI Taxonomy" id="291208"/>
    <lineage>
        <taxon>Eukaryota</taxon>
        <taxon>Fungi</taxon>
        <taxon>Dikarya</taxon>
        <taxon>Ascomycota</taxon>
        <taxon>Saccharomycotina</taxon>
        <taxon>Pichiomycetes</taxon>
        <taxon>Metschnikowiaceae</taxon>
        <taxon>Australozyma</taxon>
    </lineage>
</organism>
<dbReference type="RefSeq" id="XP_062879129.1">
    <property type="nucleotide sequence ID" value="XM_063023059.1"/>
</dbReference>
<protein>
    <recommendedName>
        <fullName evidence="10">Palmitoyltransferase</fullName>
        <ecNumber evidence="10">2.3.1.225</ecNumber>
    </recommendedName>
</protein>
<evidence type="ECO:0000256" key="5">
    <source>
        <dbReference type="ARBA" id="ARBA00023136"/>
    </source>
</evidence>
<feature type="domain" description="Palmitoyltransferase DHHC" evidence="11">
    <location>
        <begin position="135"/>
        <end position="257"/>
    </location>
</feature>
<evidence type="ECO:0000256" key="6">
    <source>
        <dbReference type="ARBA" id="ARBA00023139"/>
    </source>
</evidence>
<keyword evidence="13" id="KW-1185">Reference proteome</keyword>
<reference evidence="12 13" key="1">
    <citation type="submission" date="2023-10" db="EMBL/GenBank/DDBJ databases">
        <title>Draft Genome Sequence of Candida saopaulonensis from a very Premature Infant with Sepsis.</title>
        <authorList>
            <person name="Ning Y."/>
            <person name="Dai R."/>
            <person name="Xiao M."/>
            <person name="Xu Y."/>
            <person name="Yan Q."/>
            <person name="Zhang L."/>
        </authorList>
    </citation>
    <scope>NUCLEOTIDE SEQUENCE [LARGE SCALE GENOMIC DNA]</scope>
    <source>
        <strain evidence="12 13">19XY460</strain>
    </source>
</reference>
<sequence>MLRRSGLCMNLEAFCCGFLSLFPKVFVLTVLLWALYGTISELHSHLGLSAASLVFSGLLLSLYLLSMYSYFQVVVVGPGSPLDFPELRLTGGTSTNDHYLLPELNEQNETLLSPRRAPPMEVLVTHTIEKGEPYLRWCPKCNVWKPDRCHHCSNCKRCFLQMDHHCPWFSCCIGFRNHKFFIQFLLYVFVFCGYVLAISLYFLYDFFVKEQYAEHQYLSLTLVFLAVVSFAFFLSVGCFAGFLVYLMLRNLTTIEFQDLRWNYLGDHSAEYEYDSTGKKKSVANFYDLGLKRNWTAVMGDTWWHWLLPISATDEKLTGYKNGLNFEVDEEVFDKYCQNLQLQDRLNAQLMEYRDQLRGRRNQ</sequence>
<dbReference type="GO" id="GO:0016020">
    <property type="term" value="C:membrane"/>
    <property type="evidence" value="ECO:0007669"/>
    <property type="project" value="UniProtKB-SubCell"/>
</dbReference>
<dbReference type="AlphaFoldDB" id="A0AAX4HEF2"/>
<feature type="transmembrane region" description="Helical" evidence="10">
    <location>
        <begin position="184"/>
        <end position="204"/>
    </location>
</feature>
<keyword evidence="4 10" id="KW-1133">Transmembrane helix</keyword>
<evidence type="ECO:0000256" key="7">
    <source>
        <dbReference type="ARBA" id="ARBA00023288"/>
    </source>
</evidence>
<keyword evidence="6" id="KW-0564">Palmitate</keyword>
<keyword evidence="7" id="KW-0449">Lipoprotein</keyword>
<feature type="transmembrane region" description="Helical" evidence="10">
    <location>
        <begin position="12"/>
        <end position="36"/>
    </location>
</feature>
<evidence type="ECO:0000259" key="11">
    <source>
        <dbReference type="Pfam" id="PF01529"/>
    </source>
</evidence>
<comment type="subcellular location">
    <subcellularLocation>
        <location evidence="1">Membrane</location>
        <topology evidence="1">Multi-pass membrane protein</topology>
    </subcellularLocation>
</comment>
<feature type="transmembrane region" description="Helical" evidence="10">
    <location>
        <begin position="224"/>
        <end position="248"/>
    </location>
</feature>
<evidence type="ECO:0000256" key="8">
    <source>
        <dbReference type="ARBA" id="ARBA00023315"/>
    </source>
</evidence>
<dbReference type="KEGG" id="asau:88175172"/>
<dbReference type="InterPro" id="IPR039859">
    <property type="entry name" value="PFA4/ZDH16/20/ERF2-like"/>
</dbReference>